<organism evidence="1 2">
    <name type="scientific">Thelohanellus kitauei</name>
    <name type="common">Myxosporean</name>
    <dbReference type="NCBI Taxonomy" id="669202"/>
    <lineage>
        <taxon>Eukaryota</taxon>
        <taxon>Metazoa</taxon>
        <taxon>Cnidaria</taxon>
        <taxon>Myxozoa</taxon>
        <taxon>Myxosporea</taxon>
        <taxon>Bivalvulida</taxon>
        <taxon>Platysporina</taxon>
        <taxon>Myxobolidae</taxon>
        <taxon>Thelohanellus</taxon>
    </lineage>
</organism>
<comment type="caution">
    <text evidence="1">The sequence shown here is derived from an EMBL/GenBank/DDBJ whole genome shotgun (WGS) entry which is preliminary data.</text>
</comment>
<gene>
    <name evidence="1" type="ORF">RF11_02846</name>
</gene>
<sequence length="154" mass="17918">MIKRLEMKIAAELINKYVFFDNGLGAVQTCTGAFLHGLYVDRECDGVYKENSRTRHEETHHQKRYWRRQNDKGIIKGCLNSLADTLERDGYFTLVIDNVRFHHVPQGFRGAYQFEFAYLPCSKPFLNPCEEGRMKGTEDLVSIMENAITQVSRY</sequence>
<keyword evidence="2" id="KW-1185">Reference proteome</keyword>
<evidence type="ECO:0000313" key="2">
    <source>
        <dbReference type="Proteomes" id="UP000031668"/>
    </source>
</evidence>
<accession>A0A0C2J0Y2</accession>
<dbReference type="Proteomes" id="UP000031668">
    <property type="component" value="Unassembled WGS sequence"/>
</dbReference>
<protein>
    <submittedName>
        <fullName evidence="1">Uncharacterized protein</fullName>
    </submittedName>
</protein>
<proteinExistence type="predicted"/>
<name>A0A0C2J0Y2_THEKT</name>
<dbReference type="AlphaFoldDB" id="A0A0C2J0Y2"/>
<reference evidence="1 2" key="1">
    <citation type="journal article" date="2014" name="Genome Biol. Evol.">
        <title>The genome of the myxosporean Thelohanellus kitauei shows adaptations to nutrient acquisition within its fish host.</title>
        <authorList>
            <person name="Yang Y."/>
            <person name="Xiong J."/>
            <person name="Zhou Z."/>
            <person name="Huo F."/>
            <person name="Miao W."/>
            <person name="Ran C."/>
            <person name="Liu Y."/>
            <person name="Zhang J."/>
            <person name="Feng J."/>
            <person name="Wang M."/>
            <person name="Wang M."/>
            <person name="Wang L."/>
            <person name="Yao B."/>
        </authorList>
    </citation>
    <scope>NUCLEOTIDE SEQUENCE [LARGE SCALE GENOMIC DNA]</scope>
    <source>
        <strain evidence="1">Wuqing</strain>
    </source>
</reference>
<evidence type="ECO:0000313" key="1">
    <source>
        <dbReference type="EMBL" id="KII62727.1"/>
    </source>
</evidence>
<dbReference type="EMBL" id="JWZT01004879">
    <property type="protein sequence ID" value="KII62727.1"/>
    <property type="molecule type" value="Genomic_DNA"/>
</dbReference>